<proteinExistence type="predicted"/>
<dbReference type="RefSeq" id="WP_033847724.1">
    <property type="nucleotide sequence ID" value="NZ_CBLG010000110.1"/>
</dbReference>
<keyword evidence="1" id="KW-0472">Membrane</keyword>
<organism evidence="2 3">
    <name type="scientific">Yersinia wautersii</name>
    <dbReference type="NCBI Taxonomy" id="1341643"/>
    <lineage>
        <taxon>Bacteria</taxon>
        <taxon>Pseudomonadati</taxon>
        <taxon>Pseudomonadota</taxon>
        <taxon>Gammaproteobacteria</taxon>
        <taxon>Enterobacterales</taxon>
        <taxon>Yersiniaceae</taxon>
        <taxon>Yersinia</taxon>
    </lineage>
</organism>
<sequence length="92" mass="10487">MATLARRLFKTLLFVGLLLLSIRYVHTYPVPMPADQLALLFTLSEKLGIRDPDDLYIPAMIIVDLIAAIIAYVLIMKLWRLFDAKRKSATPK</sequence>
<evidence type="ECO:0008006" key="4">
    <source>
        <dbReference type="Google" id="ProtNLM"/>
    </source>
</evidence>
<feature type="transmembrane region" description="Helical" evidence="1">
    <location>
        <begin position="55"/>
        <end position="79"/>
    </location>
</feature>
<gene>
    <name evidence="2" type="ORF">ERS008478_00552</name>
</gene>
<evidence type="ECO:0000256" key="1">
    <source>
        <dbReference type="SAM" id="Phobius"/>
    </source>
</evidence>
<name>A0ABM9TBA4_9GAMM</name>
<keyword evidence="3" id="KW-1185">Reference proteome</keyword>
<comment type="caution">
    <text evidence="2">The sequence shown here is derived from an EMBL/GenBank/DDBJ whole genome shotgun (WGS) entry which is preliminary data.</text>
</comment>
<keyword evidence="1" id="KW-0812">Transmembrane</keyword>
<reference evidence="2 3" key="1">
    <citation type="submission" date="2015-03" db="EMBL/GenBank/DDBJ databases">
        <authorList>
            <consortium name="Pathogen Informatics"/>
            <person name="Murphy D."/>
        </authorList>
    </citation>
    <scope>NUCLEOTIDE SEQUENCE [LARGE SCALE GENOMIC DNA]</scope>
    <source>
        <strain evidence="2 3">WP-931201</strain>
    </source>
</reference>
<keyword evidence="1" id="KW-1133">Transmembrane helix</keyword>
<protein>
    <recommendedName>
        <fullName evidence="4">Inner membrane protein</fullName>
    </recommendedName>
</protein>
<evidence type="ECO:0000313" key="2">
    <source>
        <dbReference type="EMBL" id="CRG49038.1"/>
    </source>
</evidence>
<accession>A0ABM9TBA4</accession>
<dbReference type="Proteomes" id="UP000047420">
    <property type="component" value="Unassembled WGS sequence"/>
</dbReference>
<dbReference type="EMBL" id="CVMG01000003">
    <property type="protein sequence ID" value="CRG49038.1"/>
    <property type="molecule type" value="Genomic_DNA"/>
</dbReference>
<evidence type="ECO:0000313" key="3">
    <source>
        <dbReference type="Proteomes" id="UP000047420"/>
    </source>
</evidence>